<comment type="similarity">
    <text evidence="2">Belongs to the FliJ family.</text>
</comment>
<accession>A0A9D9I1W8</accession>
<dbReference type="EMBL" id="JADIML010000259">
    <property type="protein sequence ID" value="MBO8464082.1"/>
    <property type="molecule type" value="Genomic_DNA"/>
</dbReference>
<name>A0A9D9I1W8_9FIRM</name>
<gene>
    <name evidence="12" type="ORF">IAC13_09145</name>
</gene>
<keyword evidence="7" id="KW-1005">Bacterial flagellum biogenesis</keyword>
<evidence type="ECO:0000256" key="7">
    <source>
        <dbReference type="ARBA" id="ARBA00022795"/>
    </source>
</evidence>
<keyword evidence="12" id="KW-0282">Flagellum</keyword>
<evidence type="ECO:0000256" key="6">
    <source>
        <dbReference type="ARBA" id="ARBA00022500"/>
    </source>
</evidence>
<dbReference type="InterPro" id="IPR053716">
    <property type="entry name" value="Flag_assembly_chemotaxis_eff"/>
</dbReference>
<keyword evidence="12" id="KW-0969">Cilium</keyword>
<protein>
    <recommendedName>
        <fullName evidence="3">Flagellar FliJ protein</fullName>
    </recommendedName>
</protein>
<comment type="subcellular location">
    <subcellularLocation>
        <location evidence="1">Cell membrane</location>
        <topology evidence="1">Peripheral membrane protein</topology>
        <orientation evidence="1">Cytoplasmic side</orientation>
    </subcellularLocation>
</comment>
<evidence type="ECO:0000313" key="13">
    <source>
        <dbReference type="Proteomes" id="UP000823618"/>
    </source>
</evidence>
<organism evidence="12 13">
    <name type="scientific">Candidatus Scybalomonas excrementavium</name>
    <dbReference type="NCBI Taxonomy" id="2840943"/>
    <lineage>
        <taxon>Bacteria</taxon>
        <taxon>Bacillati</taxon>
        <taxon>Bacillota</taxon>
        <taxon>Clostridia</taxon>
        <taxon>Lachnospirales</taxon>
        <taxon>Lachnospiraceae</taxon>
        <taxon>Lachnospiraceae incertae sedis</taxon>
        <taxon>Candidatus Scybalomonas</taxon>
    </lineage>
</organism>
<dbReference type="AlphaFoldDB" id="A0A9D9I1W8"/>
<evidence type="ECO:0000256" key="4">
    <source>
        <dbReference type="ARBA" id="ARBA00022448"/>
    </source>
</evidence>
<keyword evidence="8" id="KW-0653">Protein transport</keyword>
<dbReference type="Proteomes" id="UP000823618">
    <property type="component" value="Unassembled WGS sequence"/>
</dbReference>
<proteinExistence type="inferred from homology"/>
<evidence type="ECO:0000256" key="2">
    <source>
        <dbReference type="ARBA" id="ARBA00010004"/>
    </source>
</evidence>
<evidence type="ECO:0000256" key="9">
    <source>
        <dbReference type="ARBA" id="ARBA00023136"/>
    </source>
</evidence>
<evidence type="ECO:0000256" key="8">
    <source>
        <dbReference type="ARBA" id="ARBA00022927"/>
    </source>
</evidence>
<keyword evidence="12" id="KW-0966">Cell projection</keyword>
<dbReference type="GO" id="GO:0009288">
    <property type="term" value="C:bacterial-type flagellum"/>
    <property type="evidence" value="ECO:0007669"/>
    <property type="project" value="InterPro"/>
</dbReference>
<dbReference type="InterPro" id="IPR012823">
    <property type="entry name" value="Flagell_FliJ"/>
</dbReference>
<dbReference type="GO" id="GO:0015031">
    <property type="term" value="P:protein transport"/>
    <property type="evidence" value="ECO:0007669"/>
    <property type="project" value="UniProtKB-KW"/>
</dbReference>
<dbReference type="GO" id="GO:0044781">
    <property type="term" value="P:bacterial-type flagellum organization"/>
    <property type="evidence" value="ECO:0007669"/>
    <property type="project" value="UniProtKB-KW"/>
</dbReference>
<keyword evidence="4" id="KW-0813">Transport</keyword>
<keyword evidence="9" id="KW-0472">Membrane</keyword>
<dbReference type="GO" id="GO:0005886">
    <property type="term" value="C:plasma membrane"/>
    <property type="evidence" value="ECO:0007669"/>
    <property type="project" value="UniProtKB-SubCell"/>
</dbReference>
<evidence type="ECO:0000256" key="3">
    <source>
        <dbReference type="ARBA" id="ARBA00020392"/>
    </source>
</evidence>
<evidence type="ECO:0000256" key="10">
    <source>
        <dbReference type="ARBA" id="ARBA00023225"/>
    </source>
</evidence>
<keyword evidence="6" id="KW-0145">Chemotaxis</keyword>
<evidence type="ECO:0000256" key="1">
    <source>
        <dbReference type="ARBA" id="ARBA00004413"/>
    </source>
</evidence>
<dbReference type="Pfam" id="PF02050">
    <property type="entry name" value="FliJ"/>
    <property type="match status" value="1"/>
</dbReference>
<reference evidence="12" key="1">
    <citation type="submission" date="2020-10" db="EMBL/GenBank/DDBJ databases">
        <authorList>
            <person name="Gilroy R."/>
        </authorList>
    </citation>
    <scope>NUCLEOTIDE SEQUENCE</scope>
    <source>
        <strain evidence="12">E3-2379</strain>
    </source>
</reference>
<dbReference type="GO" id="GO:0071973">
    <property type="term" value="P:bacterial-type flagellum-dependent cell motility"/>
    <property type="evidence" value="ECO:0007669"/>
    <property type="project" value="InterPro"/>
</dbReference>
<comment type="caution">
    <text evidence="12">The sequence shown here is derived from an EMBL/GenBank/DDBJ whole genome shotgun (WGS) entry which is preliminary data.</text>
</comment>
<feature type="coiled-coil region" evidence="11">
    <location>
        <begin position="33"/>
        <end position="133"/>
    </location>
</feature>
<evidence type="ECO:0000256" key="11">
    <source>
        <dbReference type="SAM" id="Coils"/>
    </source>
</evidence>
<keyword evidence="11" id="KW-0175">Coiled coil</keyword>
<dbReference type="GO" id="GO:0006935">
    <property type="term" value="P:chemotaxis"/>
    <property type="evidence" value="ECO:0007669"/>
    <property type="project" value="UniProtKB-KW"/>
</dbReference>
<keyword evidence="10" id="KW-1006">Bacterial flagellum protein export</keyword>
<keyword evidence="5" id="KW-1003">Cell membrane</keyword>
<evidence type="ECO:0000313" key="12">
    <source>
        <dbReference type="EMBL" id="MBO8464082.1"/>
    </source>
</evidence>
<dbReference type="Gene3D" id="1.10.287.1700">
    <property type="match status" value="1"/>
</dbReference>
<sequence length="147" mass="17603">MKKFSFSLETVLNYKEQALGNLKNEHAQCLQKVRKQEQVIEDLRDSSKKTARELRDSTLAGQNINFIRHVGLYLERMEEKIKEESEILLKYRQEESKKRAEMIVAKQEHSSLEKLKEKKLEQYEAQVQKKEEEFIEEFVMNQRLLAR</sequence>
<reference evidence="12" key="2">
    <citation type="journal article" date="2021" name="PeerJ">
        <title>Extensive microbial diversity within the chicken gut microbiome revealed by metagenomics and culture.</title>
        <authorList>
            <person name="Gilroy R."/>
            <person name="Ravi A."/>
            <person name="Getino M."/>
            <person name="Pursley I."/>
            <person name="Horton D.L."/>
            <person name="Alikhan N.F."/>
            <person name="Baker D."/>
            <person name="Gharbi K."/>
            <person name="Hall N."/>
            <person name="Watson M."/>
            <person name="Adriaenssens E.M."/>
            <person name="Foster-Nyarko E."/>
            <person name="Jarju S."/>
            <person name="Secka A."/>
            <person name="Antonio M."/>
            <person name="Oren A."/>
            <person name="Chaudhuri R.R."/>
            <person name="La Ragione R."/>
            <person name="Hildebrand F."/>
            <person name="Pallen M.J."/>
        </authorList>
    </citation>
    <scope>NUCLEOTIDE SEQUENCE</scope>
    <source>
        <strain evidence="12">E3-2379</strain>
    </source>
</reference>
<evidence type="ECO:0000256" key="5">
    <source>
        <dbReference type="ARBA" id="ARBA00022475"/>
    </source>
</evidence>